<dbReference type="InterPro" id="IPR054059">
    <property type="entry name" value="MORF/ORRM1/DAG-like_MORF"/>
</dbReference>
<protein>
    <submittedName>
        <fullName evidence="4">OLC1v1002369C1</fullName>
    </submittedName>
</protein>
<dbReference type="AlphaFoldDB" id="A0AAV1D7J8"/>
<evidence type="ECO:0000256" key="2">
    <source>
        <dbReference type="SAM" id="MobiDB-lite"/>
    </source>
</evidence>
<dbReference type="PANTHER" id="PTHR31346:SF5">
    <property type="entry name" value="MULTIPLE ORGANELLAR RNA EDITING FACTOR 1, MITOCHONDRIAL"/>
    <property type="match status" value="1"/>
</dbReference>
<feature type="compositionally biased region" description="Pro residues" evidence="2">
    <location>
        <begin position="404"/>
        <end position="413"/>
    </location>
</feature>
<evidence type="ECO:0000313" key="5">
    <source>
        <dbReference type="Proteomes" id="UP001161247"/>
    </source>
</evidence>
<evidence type="ECO:0000313" key="4">
    <source>
        <dbReference type="EMBL" id="CAI9103807.1"/>
    </source>
</evidence>
<feature type="compositionally biased region" description="Pro residues" evidence="2">
    <location>
        <begin position="420"/>
        <end position="434"/>
    </location>
</feature>
<feature type="compositionally biased region" description="Polar residues" evidence="2">
    <location>
        <begin position="530"/>
        <end position="548"/>
    </location>
</feature>
<dbReference type="GO" id="GO:0005739">
    <property type="term" value="C:mitochondrion"/>
    <property type="evidence" value="ECO:0007669"/>
    <property type="project" value="TreeGrafter"/>
</dbReference>
<gene>
    <name evidence="4" type="ORF">OLC1_LOCUS12882</name>
</gene>
<feature type="region of interest" description="Disordered" evidence="2">
    <location>
        <begin position="336"/>
        <end position="610"/>
    </location>
</feature>
<sequence>MENTGKLSGDLFSGGTFGELLSEARLVEEWAEKLEKDLHKMYGVVQSIRSMVMGHSHAKGRVFKDDLAARLELSKEVRELLSEISQIKECFDGSKIKSSLIVRLVQYGERLASEKMYLEREFSKWHLIVQKLGQVLDAYADEESEESEEAVDKSSRFRRALPLCSSLLHRQLHNPKIVSPIQSVASTLSSANVNPQPSVPSPSSGLQSFRLFRSSPVSLSSRRQRFDDEMEITEDTILFEGCDYNHWLITVDFPDPTPPEEKIATYERAAAQVFGSMDEAKKRIYACSTTVYNGFQVECSEEVSEKFKEVPGVVFVLPDSYIDPVNKQYGGDKYINGQIIPMPPPMAYLKRDSRPRSSRNFGPPGRNFGPPPNAPHQQNFGPTQNPSHPQNFGPPQSPSHQPNFGPPQSPPHQPNFGPLQSPPHQPKFGPPQSPPHQQNFSPAQNPPHQQNFGPLQNPSYQQNFGHPQNPQYQQNFGHPQNPQYQQNFGRHQNPPHRQHFSPTQTPPFQQNYGPHPVPQQNHHLPPNAPPQQNYGVQHNFSPQQNSGSPGAHFPSQPSSGGVATGPRDHNWAGRTDLPSGDQSAYAHGNSNLSSEPARSENFGFEEQGRR</sequence>
<dbReference type="PANTHER" id="PTHR31346">
    <property type="entry name" value="MULTIPLE ORGANELLAR RNA EDITING FACTOR 2, CHLOROPLASTIC-RELATED-RELATED"/>
    <property type="match status" value="1"/>
</dbReference>
<feature type="compositionally biased region" description="Polar residues" evidence="2">
    <location>
        <begin position="500"/>
        <end position="522"/>
    </location>
</feature>
<feature type="compositionally biased region" description="Polar residues" evidence="2">
    <location>
        <begin position="375"/>
        <end position="402"/>
    </location>
</feature>
<dbReference type="GO" id="GO:0016554">
    <property type="term" value="P:cytidine to uridine editing"/>
    <property type="evidence" value="ECO:0007669"/>
    <property type="project" value="InterPro"/>
</dbReference>
<keyword evidence="5" id="KW-1185">Reference proteome</keyword>
<accession>A0AAV1D7J8</accession>
<feature type="compositionally biased region" description="Polar residues" evidence="2">
    <location>
        <begin position="435"/>
        <end position="490"/>
    </location>
</feature>
<evidence type="ECO:0000259" key="3">
    <source>
        <dbReference type="Pfam" id="PF21864"/>
    </source>
</evidence>
<name>A0AAV1D7J8_OLDCO</name>
<dbReference type="InterPro" id="IPR039206">
    <property type="entry name" value="MORF/ORRM1/DAG-like"/>
</dbReference>
<feature type="domain" description="MORF/ORRM1/DAG-like MORF" evidence="3">
    <location>
        <begin position="244"/>
        <end position="334"/>
    </location>
</feature>
<dbReference type="Proteomes" id="UP001161247">
    <property type="component" value="Chromosome 4"/>
</dbReference>
<feature type="compositionally biased region" description="Low complexity" evidence="2">
    <location>
        <begin position="359"/>
        <end position="368"/>
    </location>
</feature>
<evidence type="ECO:0000256" key="1">
    <source>
        <dbReference type="ARBA" id="ARBA00022946"/>
    </source>
</evidence>
<dbReference type="EMBL" id="OX459121">
    <property type="protein sequence ID" value="CAI9103807.1"/>
    <property type="molecule type" value="Genomic_DNA"/>
</dbReference>
<dbReference type="Pfam" id="PF21864">
    <property type="entry name" value="MORF_dom"/>
    <property type="match status" value="1"/>
</dbReference>
<organism evidence="4 5">
    <name type="scientific">Oldenlandia corymbosa var. corymbosa</name>
    <dbReference type="NCBI Taxonomy" id="529605"/>
    <lineage>
        <taxon>Eukaryota</taxon>
        <taxon>Viridiplantae</taxon>
        <taxon>Streptophyta</taxon>
        <taxon>Embryophyta</taxon>
        <taxon>Tracheophyta</taxon>
        <taxon>Spermatophyta</taxon>
        <taxon>Magnoliopsida</taxon>
        <taxon>eudicotyledons</taxon>
        <taxon>Gunneridae</taxon>
        <taxon>Pentapetalae</taxon>
        <taxon>asterids</taxon>
        <taxon>lamiids</taxon>
        <taxon>Gentianales</taxon>
        <taxon>Rubiaceae</taxon>
        <taxon>Rubioideae</taxon>
        <taxon>Spermacoceae</taxon>
        <taxon>Hedyotis-Oldenlandia complex</taxon>
        <taxon>Oldenlandia</taxon>
    </lineage>
</organism>
<dbReference type="GO" id="GO:0080156">
    <property type="term" value="P:mitochondrial mRNA modification"/>
    <property type="evidence" value="ECO:0007669"/>
    <property type="project" value="TreeGrafter"/>
</dbReference>
<reference evidence="4" key="1">
    <citation type="submission" date="2023-03" db="EMBL/GenBank/DDBJ databases">
        <authorList>
            <person name="Julca I."/>
        </authorList>
    </citation>
    <scope>NUCLEOTIDE SEQUENCE</scope>
</reference>
<proteinExistence type="predicted"/>
<keyword evidence="1" id="KW-0809">Transit peptide</keyword>